<evidence type="ECO:0000313" key="3">
    <source>
        <dbReference type="EMBL" id="AJA11656.1"/>
    </source>
</evidence>
<name>A0A0A7PNJ8_9SPHN</name>
<dbReference type="Proteomes" id="UP000030907">
    <property type="component" value="Plasmid pSfKp5.2"/>
</dbReference>
<dbReference type="OrthoDB" id="9763949at2"/>
<dbReference type="InterPro" id="IPR043129">
    <property type="entry name" value="ATPase_NBD"/>
</dbReference>
<dbReference type="HOGENOM" id="CLU_038782_3_0_5"/>
<dbReference type="EMBL" id="CP009123">
    <property type="protein sequence ID" value="AJA11656.1"/>
    <property type="molecule type" value="Genomic_DNA"/>
</dbReference>
<comment type="pathway">
    <text evidence="2">Amino-sugar metabolism; 1,6-anhydro-N-acetylmuramate degradation.</text>
</comment>
<dbReference type="PANTHER" id="PTHR30605">
    <property type="entry name" value="ANHYDRO-N-ACETYLMURAMIC ACID KINASE"/>
    <property type="match status" value="1"/>
</dbReference>
<keyword evidence="1 2" id="KW-0119">Carbohydrate metabolism</keyword>
<keyword evidence="2" id="KW-0547">Nucleotide-binding</keyword>
<dbReference type="RefSeq" id="WP_037511939.1">
    <property type="nucleotide sequence ID" value="NZ_CP009123.1"/>
</dbReference>
<evidence type="ECO:0000256" key="1">
    <source>
        <dbReference type="ARBA" id="ARBA00023277"/>
    </source>
</evidence>
<geneLocation type="plasmid" evidence="3 4">
    <name>pSfKp5.2</name>
</geneLocation>
<dbReference type="EC" id="2.7.1.170" evidence="2"/>
<keyword evidence="2" id="KW-0067">ATP-binding</keyword>
<dbReference type="GO" id="GO:0097175">
    <property type="term" value="P:1,6-anhydro-N-acetyl-beta-muramic acid catabolic process"/>
    <property type="evidence" value="ECO:0007669"/>
    <property type="project" value="UniProtKB-UniRule"/>
</dbReference>
<dbReference type="Gene3D" id="3.30.420.40">
    <property type="match status" value="2"/>
</dbReference>
<dbReference type="GO" id="GO:0005524">
    <property type="term" value="F:ATP binding"/>
    <property type="evidence" value="ECO:0007669"/>
    <property type="project" value="UniProtKB-UniRule"/>
</dbReference>
<dbReference type="UniPathway" id="UPA00544"/>
<dbReference type="GO" id="GO:0016301">
    <property type="term" value="F:kinase activity"/>
    <property type="evidence" value="ECO:0007669"/>
    <property type="project" value="UniProtKB-KW"/>
</dbReference>
<dbReference type="Pfam" id="PF03702">
    <property type="entry name" value="AnmK"/>
    <property type="match status" value="1"/>
</dbReference>
<keyword evidence="2 3" id="KW-0808">Transferase</keyword>
<organism evidence="3 4">
    <name type="scientific">Sphingopyxis fribergensis</name>
    <dbReference type="NCBI Taxonomy" id="1515612"/>
    <lineage>
        <taxon>Bacteria</taxon>
        <taxon>Pseudomonadati</taxon>
        <taxon>Pseudomonadota</taxon>
        <taxon>Alphaproteobacteria</taxon>
        <taxon>Sphingomonadales</taxon>
        <taxon>Sphingomonadaceae</taxon>
        <taxon>Sphingopyxis</taxon>
    </lineage>
</organism>
<dbReference type="PANTHER" id="PTHR30605:SF0">
    <property type="entry name" value="ANHYDRO-N-ACETYLMURAMIC ACID KINASE"/>
    <property type="match status" value="1"/>
</dbReference>
<comment type="function">
    <text evidence="2">Catalyzes the specific phosphorylation of 1,6-anhydro-N-acetylmuramic acid (anhMurNAc) with the simultaneous cleavage of the 1,6-anhydro ring, generating MurNAc-6-P. Is required for the utilization of anhMurNAc either imported from the medium or derived from its own cell wall murein, and thus plays a role in cell wall recycling.</text>
</comment>
<dbReference type="KEGG" id="sphk:SKP52_24070"/>
<dbReference type="HAMAP" id="MF_01270">
    <property type="entry name" value="AnhMurNAc_kinase"/>
    <property type="match status" value="1"/>
</dbReference>
<accession>A0A0A7PNJ8</accession>
<protein>
    <recommendedName>
        <fullName evidence="2">Anhydro-N-acetylmuramic acid kinase</fullName>
        <ecNumber evidence="2">2.7.1.170</ecNumber>
    </recommendedName>
    <alternativeName>
        <fullName evidence="2">AnhMurNAc kinase</fullName>
    </alternativeName>
</protein>
<comment type="pathway">
    <text evidence="2">Cell wall biogenesis; peptidoglycan recycling.</text>
</comment>
<reference evidence="3 4" key="1">
    <citation type="journal article" date="2015" name="Int. J. Syst. Evol. Microbiol.">
        <title>Description of Sphingopyxis fribergensis sp. nov. - a soil bacterium with the ability to degrade styrene and phenylacetic acid.</title>
        <authorList>
            <person name="Oelschlagel M."/>
            <person name="Ruckert C."/>
            <person name="Kalinowski J."/>
            <person name="Schmidt G."/>
            <person name="Schlomann M."/>
            <person name="Tischler D."/>
        </authorList>
    </citation>
    <scope>NUCLEOTIDE SEQUENCE [LARGE SCALE GENOMIC DNA]</scope>
    <source>
        <strain evidence="3 4">Kp5.2</strain>
        <plasmid evidence="3">pSfKp5.2</plasmid>
    </source>
</reference>
<keyword evidence="2 3" id="KW-0418">Kinase</keyword>
<feature type="binding site" evidence="2">
    <location>
        <begin position="9"/>
        <end position="16"/>
    </location>
    <ligand>
        <name>ATP</name>
        <dbReference type="ChEBI" id="CHEBI:30616"/>
    </ligand>
</feature>
<dbReference type="GO" id="GO:0006040">
    <property type="term" value="P:amino sugar metabolic process"/>
    <property type="evidence" value="ECO:0007669"/>
    <property type="project" value="InterPro"/>
</dbReference>
<evidence type="ECO:0000313" key="4">
    <source>
        <dbReference type="Proteomes" id="UP000030907"/>
    </source>
</evidence>
<dbReference type="AlphaFoldDB" id="A0A0A7PNJ8"/>
<dbReference type="GO" id="GO:0016773">
    <property type="term" value="F:phosphotransferase activity, alcohol group as acceptor"/>
    <property type="evidence" value="ECO:0007669"/>
    <property type="project" value="UniProtKB-UniRule"/>
</dbReference>
<keyword evidence="4" id="KW-1185">Reference proteome</keyword>
<gene>
    <name evidence="3" type="primary">anmK1</name>
    <name evidence="2" type="synonym">anmK</name>
    <name evidence="3" type="ORF">SKP52_24070</name>
</gene>
<sequence>MRILGFMSGTSLDGVDAAILSSDGEAIDDFGPTHLTSFSTAERAIVKDATEQFVATGTAEPRLLAEADDIIVSAHVRCARELLSKPGAGKIELIGYHGQTVLHRPDRGLTIQIGDPARIANTLGVDVVADVRQADMAVGGEGAPLVPIYHAALARKIGKSGPIAFLNVGGVANFTFIGSDEQIIALDTGPGNGMLDLTVQKRGLGRYDDGGALAASGEVNQAVLSHLLAHPYFEREGPKSLDRYDFPLDIVDDLSAADAAATLVAFTANSVALGARQLPEQPELWIICGGGRHNPVIMEALREVLGACESADDFGLRGDFIEAEAIGFIAARSVRGLPVTFPNTTGAPSPTTAGKLYKAQTATVA</sequence>
<proteinExistence type="inferred from homology"/>
<comment type="catalytic activity">
    <reaction evidence="2">
        <text>1,6-anhydro-N-acetyl-beta-muramate + ATP + H2O = N-acetyl-D-muramate 6-phosphate + ADP + H(+)</text>
        <dbReference type="Rhea" id="RHEA:24952"/>
        <dbReference type="ChEBI" id="CHEBI:15377"/>
        <dbReference type="ChEBI" id="CHEBI:15378"/>
        <dbReference type="ChEBI" id="CHEBI:30616"/>
        <dbReference type="ChEBI" id="CHEBI:58690"/>
        <dbReference type="ChEBI" id="CHEBI:58722"/>
        <dbReference type="ChEBI" id="CHEBI:456216"/>
        <dbReference type="EC" id="2.7.1.170"/>
    </reaction>
</comment>
<comment type="similarity">
    <text evidence="2">Belongs to the anhydro-N-acetylmuramic acid kinase family.</text>
</comment>
<dbReference type="UniPathway" id="UPA00343"/>
<evidence type="ECO:0000256" key="2">
    <source>
        <dbReference type="HAMAP-Rule" id="MF_01270"/>
    </source>
</evidence>
<dbReference type="NCBIfam" id="NF007141">
    <property type="entry name" value="PRK09585.1-5"/>
    <property type="match status" value="1"/>
</dbReference>
<dbReference type="GO" id="GO:0009254">
    <property type="term" value="P:peptidoglycan turnover"/>
    <property type="evidence" value="ECO:0007669"/>
    <property type="project" value="UniProtKB-UniRule"/>
</dbReference>
<keyword evidence="3" id="KW-0614">Plasmid</keyword>
<dbReference type="SUPFAM" id="SSF53067">
    <property type="entry name" value="Actin-like ATPase domain"/>
    <property type="match status" value="1"/>
</dbReference>
<dbReference type="InterPro" id="IPR005338">
    <property type="entry name" value="Anhydro_N_Ac-Mur_kinase"/>
</dbReference>